<reference evidence="2 3" key="1">
    <citation type="submission" date="2018-06" db="EMBL/GenBank/DDBJ databases">
        <authorList>
            <consortium name="Pathogen Informatics"/>
            <person name="Doyle S."/>
        </authorList>
    </citation>
    <scope>NUCLEOTIDE SEQUENCE [LARGE SCALE GENOMIC DNA]</scope>
    <source>
        <strain evidence="2 3">NCTC10899</strain>
    </source>
</reference>
<gene>
    <name evidence="2" type="ORF">NCTC10899_00180</name>
</gene>
<name>A0A379IMC0_ECTME</name>
<dbReference type="InterPro" id="IPR039422">
    <property type="entry name" value="MarR/SlyA-like"/>
</dbReference>
<dbReference type="InterPro" id="IPR036388">
    <property type="entry name" value="WH-like_DNA-bd_sf"/>
</dbReference>
<dbReference type="EMBL" id="UGUU01000001">
    <property type="protein sequence ID" value="SUD37425.1"/>
    <property type="molecule type" value="Genomic_DNA"/>
</dbReference>
<sequence length="165" mass="18640">MGHLKRREYPMVIEKKINTASVNLKSLDPLDHSLELLHFGFRGLTVAADRFLEARGLSRVHHRILYVIARADAISVGELAITLGVSNQALHRPLSHLFEQALVQYTREPGRHRFKLLALSEAGAELEAEVTELERRTLREALATTDTDGQDAWRRVMLALAEQLN</sequence>
<evidence type="ECO:0000313" key="3">
    <source>
        <dbReference type="Proteomes" id="UP000254260"/>
    </source>
</evidence>
<dbReference type="GO" id="GO:0003700">
    <property type="term" value="F:DNA-binding transcription factor activity"/>
    <property type="evidence" value="ECO:0007669"/>
    <property type="project" value="InterPro"/>
</dbReference>
<dbReference type="AlphaFoldDB" id="A0A379IMC0"/>
<proteinExistence type="predicted"/>
<dbReference type="Proteomes" id="UP000254260">
    <property type="component" value="Unassembled WGS sequence"/>
</dbReference>
<dbReference type="Gene3D" id="1.10.10.10">
    <property type="entry name" value="Winged helix-like DNA-binding domain superfamily/Winged helix DNA-binding domain"/>
    <property type="match status" value="1"/>
</dbReference>
<organism evidence="2 3">
    <name type="scientific">Ectopseudomonas mendocina</name>
    <name type="common">Pseudomonas mendocina</name>
    <dbReference type="NCBI Taxonomy" id="300"/>
    <lineage>
        <taxon>Bacteria</taxon>
        <taxon>Pseudomonadati</taxon>
        <taxon>Pseudomonadota</taxon>
        <taxon>Gammaproteobacteria</taxon>
        <taxon>Pseudomonadales</taxon>
        <taxon>Pseudomonadaceae</taxon>
        <taxon>Ectopseudomonas</taxon>
    </lineage>
</organism>
<dbReference type="PANTHER" id="PTHR33164">
    <property type="entry name" value="TRANSCRIPTIONAL REGULATOR, MARR FAMILY"/>
    <property type="match status" value="1"/>
</dbReference>
<evidence type="ECO:0000313" key="2">
    <source>
        <dbReference type="EMBL" id="SUD37425.1"/>
    </source>
</evidence>
<dbReference type="SMART" id="SM00347">
    <property type="entry name" value="HTH_MARR"/>
    <property type="match status" value="1"/>
</dbReference>
<dbReference type="InterPro" id="IPR000835">
    <property type="entry name" value="HTH_MarR-typ"/>
</dbReference>
<dbReference type="PANTHER" id="PTHR33164:SF44">
    <property type="entry name" value="TRANSCRIPTIONAL REGULATORY PROTEIN"/>
    <property type="match status" value="1"/>
</dbReference>
<protein>
    <submittedName>
        <fullName evidence="2">MarR family transcriptional regulator</fullName>
    </submittedName>
</protein>
<dbReference type="Pfam" id="PF12802">
    <property type="entry name" value="MarR_2"/>
    <property type="match status" value="1"/>
</dbReference>
<dbReference type="InterPro" id="IPR036390">
    <property type="entry name" value="WH_DNA-bd_sf"/>
</dbReference>
<feature type="domain" description="HTH marR-type" evidence="1">
    <location>
        <begin position="27"/>
        <end position="165"/>
    </location>
</feature>
<dbReference type="GO" id="GO:0006950">
    <property type="term" value="P:response to stress"/>
    <property type="evidence" value="ECO:0007669"/>
    <property type="project" value="TreeGrafter"/>
</dbReference>
<evidence type="ECO:0000259" key="1">
    <source>
        <dbReference type="PROSITE" id="PS50995"/>
    </source>
</evidence>
<dbReference type="SUPFAM" id="SSF46785">
    <property type="entry name" value="Winged helix' DNA-binding domain"/>
    <property type="match status" value="1"/>
</dbReference>
<dbReference type="PROSITE" id="PS50995">
    <property type="entry name" value="HTH_MARR_2"/>
    <property type="match status" value="1"/>
</dbReference>
<accession>A0A379IMC0</accession>